<sequence>MPSLSTTYLITGTLRGTGLEMMHRLLDGGAMVIAACRNLVKATNLCRLQESGLAQGRLRIVQLDVTDDVSITDTIKVVAEPHPRGIDVLIHNTGIADVKGYSKLLDHGRQTILHNINTNVVSPVIITQYFLPLLKTPSADKQLILMVASSSGVAEVYGISKVAVNKMFAELAIDLKDRDITVAGIHPG</sequence>
<dbReference type="InterPro" id="IPR051468">
    <property type="entry name" value="Fungal_SecMetab_SDRs"/>
</dbReference>
<dbReference type="EMBL" id="KZ988248">
    <property type="protein sequence ID" value="RKP12665.1"/>
    <property type="molecule type" value="Genomic_DNA"/>
</dbReference>
<keyword evidence="3" id="KW-0560">Oxidoreductase</keyword>
<evidence type="ECO:0000313" key="5">
    <source>
        <dbReference type="Proteomes" id="UP000267251"/>
    </source>
</evidence>
<dbReference type="GO" id="GO:0005737">
    <property type="term" value="C:cytoplasm"/>
    <property type="evidence" value="ECO:0007669"/>
    <property type="project" value="TreeGrafter"/>
</dbReference>
<evidence type="ECO:0000313" key="4">
    <source>
        <dbReference type="EMBL" id="RKP12665.1"/>
    </source>
</evidence>
<dbReference type="AlphaFoldDB" id="A0A4P9Y1M4"/>
<dbReference type="GO" id="GO:0016491">
    <property type="term" value="F:oxidoreductase activity"/>
    <property type="evidence" value="ECO:0007669"/>
    <property type="project" value="UniProtKB-KW"/>
</dbReference>
<proteinExistence type="inferred from homology"/>
<evidence type="ECO:0000256" key="1">
    <source>
        <dbReference type="ARBA" id="ARBA00006484"/>
    </source>
</evidence>
<evidence type="ECO:0008006" key="6">
    <source>
        <dbReference type="Google" id="ProtNLM"/>
    </source>
</evidence>
<dbReference type="PANTHER" id="PTHR43544:SF7">
    <property type="entry name" value="NADB-LER2"/>
    <property type="match status" value="1"/>
</dbReference>
<dbReference type="Gene3D" id="3.40.50.720">
    <property type="entry name" value="NAD(P)-binding Rossmann-like Domain"/>
    <property type="match status" value="1"/>
</dbReference>
<name>A0A4P9Y1M4_9FUNG</name>
<reference evidence="5" key="1">
    <citation type="journal article" date="2018" name="Nat. Microbiol.">
        <title>Leveraging single-cell genomics to expand the fungal tree of life.</title>
        <authorList>
            <person name="Ahrendt S.R."/>
            <person name="Quandt C.A."/>
            <person name="Ciobanu D."/>
            <person name="Clum A."/>
            <person name="Salamov A."/>
            <person name="Andreopoulos B."/>
            <person name="Cheng J.F."/>
            <person name="Woyke T."/>
            <person name="Pelin A."/>
            <person name="Henrissat B."/>
            <person name="Reynolds N.K."/>
            <person name="Benny G.L."/>
            <person name="Smith M.E."/>
            <person name="James T.Y."/>
            <person name="Grigoriev I.V."/>
        </authorList>
    </citation>
    <scope>NUCLEOTIDE SEQUENCE [LARGE SCALE GENOMIC DNA]</scope>
</reference>
<dbReference type="Proteomes" id="UP000267251">
    <property type="component" value="Unassembled WGS sequence"/>
</dbReference>
<keyword evidence="2" id="KW-0521">NADP</keyword>
<evidence type="ECO:0000256" key="2">
    <source>
        <dbReference type="ARBA" id="ARBA00022857"/>
    </source>
</evidence>
<accession>A0A4P9Y1M4</accession>
<keyword evidence="5" id="KW-1185">Reference proteome</keyword>
<evidence type="ECO:0000256" key="3">
    <source>
        <dbReference type="ARBA" id="ARBA00023002"/>
    </source>
</evidence>
<protein>
    <recommendedName>
        <fullName evidence="6">NAD(P)-binding protein</fullName>
    </recommendedName>
</protein>
<dbReference type="PRINTS" id="PR00081">
    <property type="entry name" value="GDHRDH"/>
</dbReference>
<gene>
    <name evidence="4" type="ORF">BJ684DRAFT_11166</name>
</gene>
<dbReference type="InterPro" id="IPR036291">
    <property type="entry name" value="NAD(P)-bd_dom_sf"/>
</dbReference>
<comment type="similarity">
    <text evidence="1">Belongs to the short-chain dehydrogenases/reductases (SDR) family.</text>
</comment>
<dbReference type="OrthoDB" id="7289984at2759"/>
<dbReference type="InterPro" id="IPR002347">
    <property type="entry name" value="SDR_fam"/>
</dbReference>
<dbReference type="PANTHER" id="PTHR43544">
    <property type="entry name" value="SHORT-CHAIN DEHYDROGENASE/REDUCTASE"/>
    <property type="match status" value="1"/>
</dbReference>
<dbReference type="SUPFAM" id="SSF51735">
    <property type="entry name" value="NAD(P)-binding Rossmann-fold domains"/>
    <property type="match status" value="1"/>
</dbReference>
<organism evidence="4 5">
    <name type="scientific">Piptocephalis cylindrospora</name>
    <dbReference type="NCBI Taxonomy" id="1907219"/>
    <lineage>
        <taxon>Eukaryota</taxon>
        <taxon>Fungi</taxon>
        <taxon>Fungi incertae sedis</taxon>
        <taxon>Zoopagomycota</taxon>
        <taxon>Zoopagomycotina</taxon>
        <taxon>Zoopagomycetes</taxon>
        <taxon>Zoopagales</taxon>
        <taxon>Piptocephalidaceae</taxon>
        <taxon>Piptocephalis</taxon>
    </lineage>
</organism>
<dbReference type="Pfam" id="PF00106">
    <property type="entry name" value="adh_short"/>
    <property type="match status" value="1"/>
</dbReference>